<evidence type="ECO:0000313" key="2">
    <source>
        <dbReference type="Proteomes" id="UP000838878"/>
    </source>
</evidence>
<accession>A0A8J9WAG0</accession>
<proteinExistence type="predicted"/>
<evidence type="ECO:0000313" key="1">
    <source>
        <dbReference type="EMBL" id="CAH0731172.1"/>
    </source>
</evidence>
<organism evidence="1 2">
    <name type="scientific">Brenthis ino</name>
    <name type="common">lesser marbled fritillary</name>
    <dbReference type="NCBI Taxonomy" id="405034"/>
    <lineage>
        <taxon>Eukaryota</taxon>
        <taxon>Metazoa</taxon>
        <taxon>Ecdysozoa</taxon>
        <taxon>Arthropoda</taxon>
        <taxon>Hexapoda</taxon>
        <taxon>Insecta</taxon>
        <taxon>Pterygota</taxon>
        <taxon>Neoptera</taxon>
        <taxon>Endopterygota</taxon>
        <taxon>Lepidoptera</taxon>
        <taxon>Glossata</taxon>
        <taxon>Ditrysia</taxon>
        <taxon>Papilionoidea</taxon>
        <taxon>Nymphalidae</taxon>
        <taxon>Heliconiinae</taxon>
        <taxon>Argynnini</taxon>
        <taxon>Brenthis</taxon>
    </lineage>
</organism>
<reference evidence="1" key="1">
    <citation type="submission" date="2021-12" db="EMBL/GenBank/DDBJ databases">
        <authorList>
            <person name="Martin H S."/>
        </authorList>
    </citation>
    <scope>NUCLEOTIDE SEQUENCE</scope>
</reference>
<dbReference type="Proteomes" id="UP000838878">
    <property type="component" value="Chromosome 9"/>
</dbReference>
<feature type="non-terminal residue" evidence="1">
    <location>
        <position position="90"/>
    </location>
</feature>
<keyword evidence="2" id="KW-1185">Reference proteome</keyword>
<gene>
    <name evidence="1" type="ORF">BINO364_LOCUS16075</name>
</gene>
<name>A0A8J9WAG0_9NEOP</name>
<protein>
    <submittedName>
        <fullName evidence="1">Uncharacterized protein</fullName>
    </submittedName>
</protein>
<dbReference type="AlphaFoldDB" id="A0A8J9WAG0"/>
<sequence length="90" mass="8735">MSSPSRSVGLKRRDLVAVNADGPPNISIPSYGSIGGCDGCGGRNDASNAVIAESSAAAGAGGYLGSTRAVGPRGSDAGEVQAQDVVILSS</sequence>
<dbReference type="EMBL" id="OV170229">
    <property type="protein sequence ID" value="CAH0731172.1"/>
    <property type="molecule type" value="Genomic_DNA"/>
</dbReference>